<evidence type="ECO:0000256" key="2">
    <source>
        <dbReference type="SAM" id="Phobius"/>
    </source>
</evidence>
<comment type="caution">
    <text evidence="3">The sequence shown here is derived from an EMBL/GenBank/DDBJ whole genome shotgun (WGS) entry which is preliminary data.</text>
</comment>
<keyword evidence="2" id="KW-0812">Transmembrane</keyword>
<reference evidence="3" key="1">
    <citation type="submission" date="2020-05" db="EMBL/GenBank/DDBJ databases">
        <title>Phylogenomic resolution of chytrid fungi.</title>
        <authorList>
            <person name="Stajich J.E."/>
            <person name="Amses K."/>
            <person name="Simmons R."/>
            <person name="Seto K."/>
            <person name="Myers J."/>
            <person name="Bonds A."/>
            <person name="Quandt C.A."/>
            <person name="Barry K."/>
            <person name="Liu P."/>
            <person name="Grigoriev I."/>
            <person name="Longcore J.E."/>
            <person name="James T.Y."/>
        </authorList>
    </citation>
    <scope>NUCLEOTIDE SEQUENCE</scope>
    <source>
        <strain evidence="3">JEL0476</strain>
    </source>
</reference>
<proteinExistence type="predicted"/>
<feature type="region of interest" description="Disordered" evidence="1">
    <location>
        <begin position="26"/>
        <end position="71"/>
    </location>
</feature>
<evidence type="ECO:0000313" key="3">
    <source>
        <dbReference type="EMBL" id="KAJ3219319.1"/>
    </source>
</evidence>
<dbReference type="AlphaFoldDB" id="A0AAD5TZV6"/>
<sequence>MSSTETYFTPLIFEITETSATIIAPTTNSIQNNGGKGSNNQNEFTTSLASNSSVSSTTETFTSKKPQTTTPKFNYPPDAQIVLGISNTVFLSTSIFGLLLLMLLIFWAIIYYRRSVRRRNLIKNLDAMVNNSIGGALNDMKSES</sequence>
<name>A0AAD5TZV6_9FUNG</name>
<feature type="compositionally biased region" description="Low complexity" evidence="1">
    <location>
        <begin position="28"/>
        <end position="63"/>
    </location>
</feature>
<keyword evidence="2" id="KW-1133">Transmembrane helix</keyword>
<accession>A0AAD5TZV6</accession>
<keyword evidence="4" id="KW-1185">Reference proteome</keyword>
<evidence type="ECO:0000313" key="4">
    <source>
        <dbReference type="Proteomes" id="UP001211065"/>
    </source>
</evidence>
<protein>
    <submittedName>
        <fullName evidence="3">Uncharacterized protein</fullName>
    </submittedName>
</protein>
<keyword evidence="2" id="KW-0472">Membrane</keyword>
<organism evidence="3 4">
    <name type="scientific">Clydaea vesicula</name>
    <dbReference type="NCBI Taxonomy" id="447962"/>
    <lineage>
        <taxon>Eukaryota</taxon>
        <taxon>Fungi</taxon>
        <taxon>Fungi incertae sedis</taxon>
        <taxon>Chytridiomycota</taxon>
        <taxon>Chytridiomycota incertae sedis</taxon>
        <taxon>Chytridiomycetes</taxon>
        <taxon>Lobulomycetales</taxon>
        <taxon>Lobulomycetaceae</taxon>
        <taxon>Clydaea</taxon>
    </lineage>
</organism>
<dbReference type="EMBL" id="JADGJW010000344">
    <property type="protein sequence ID" value="KAJ3219319.1"/>
    <property type="molecule type" value="Genomic_DNA"/>
</dbReference>
<gene>
    <name evidence="3" type="ORF">HK099_004742</name>
</gene>
<evidence type="ECO:0000256" key="1">
    <source>
        <dbReference type="SAM" id="MobiDB-lite"/>
    </source>
</evidence>
<dbReference type="Proteomes" id="UP001211065">
    <property type="component" value="Unassembled WGS sequence"/>
</dbReference>
<feature type="transmembrane region" description="Helical" evidence="2">
    <location>
        <begin position="89"/>
        <end position="112"/>
    </location>
</feature>